<evidence type="ECO:0000313" key="1">
    <source>
        <dbReference type="EMBL" id="GHE55933.1"/>
    </source>
</evidence>
<evidence type="ECO:0000313" key="2">
    <source>
        <dbReference type="Proteomes" id="UP000603227"/>
    </source>
</evidence>
<protein>
    <submittedName>
        <fullName evidence="1">Uncharacterized protein</fullName>
    </submittedName>
</protein>
<accession>A0A919DM63</accession>
<name>A0A919DM63_9ACTN</name>
<reference evidence="1" key="1">
    <citation type="journal article" date="2014" name="Int. J. Syst. Evol. Microbiol.">
        <title>Complete genome sequence of Corynebacterium casei LMG S-19264T (=DSM 44701T), isolated from a smear-ripened cheese.</title>
        <authorList>
            <consortium name="US DOE Joint Genome Institute (JGI-PGF)"/>
            <person name="Walter F."/>
            <person name="Albersmeier A."/>
            <person name="Kalinowski J."/>
            <person name="Ruckert C."/>
        </authorList>
    </citation>
    <scope>NUCLEOTIDE SEQUENCE</scope>
    <source>
        <strain evidence="1">CGMCC 4.7403</strain>
    </source>
</reference>
<proteinExistence type="predicted"/>
<dbReference type="RefSeq" id="WP_268257059.1">
    <property type="nucleotide sequence ID" value="NZ_BNAT01000042.1"/>
</dbReference>
<keyword evidence="2" id="KW-1185">Reference proteome</keyword>
<dbReference type="AlphaFoldDB" id="A0A919DM63"/>
<dbReference type="EMBL" id="BNAT01000042">
    <property type="protein sequence ID" value="GHE55933.1"/>
    <property type="molecule type" value="Genomic_DNA"/>
</dbReference>
<dbReference type="Proteomes" id="UP000603227">
    <property type="component" value="Unassembled WGS sequence"/>
</dbReference>
<comment type="caution">
    <text evidence="1">The sequence shown here is derived from an EMBL/GenBank/DDBJ whole genome shotgun (WGS) entry which is preliminary data.</text>
</comment>
<gene>
    <name evidence="1" type="ORF">GCM10017771_78640</name>
</gene>
<sequence length="44" mass="5049">MTHPARHGTAALPAAPRELDDLRTRVDQLMHARFTSDTARRDHR</sequence>
<organism evidence="1 2">
    <name type="scientific">Streptomyces capitiformicae</name>
    <dbReference type="NCBI Taxonomy" id="2014920"/>
    <lineage>
        <taxon>Bacteria</taxon>
        <taxon>Bacillati</taxon>
        <taxon>Actinomycetota</taxon>
        <taxon>Actinomycetes</taxon>
        <taxon>Kitasatosporales</taxon>
        <taxon>Streptomycetaceae</taxon>
        <taxon>Streptomyces</taxon>
    </lineage>
</organism>
<reference evidence="1" key="2">
    <citation type="submission" date="2020-09" db="EMBL/GenBank/DDBJ databases">
        <authorList>
            <person name="Sun Q."/>
            <person name="Zhou Y."/>
        </authorList>
    </citation>
    <scope>NUCLEOTIDE SEQUENCE</scope>
    <source>
        <strain evidence="1">CGMCC 4.7403</strain>
    </source>
</reference>